<protein>
    <submittedName>
        <fullName evidence="11">Uncharacterized protein</fullName>
    </submittedName>
</protein>
<evidence type="ECO:0000256" key="7">
    <source>
        <dbReference type="ARBA" id="ARBA00023128"/>
    </source>
</evidence>
<dbReference type="AlphaFoldDB" id="A0A915KX31"/>
<keyword evidence="4 9" id="KW-0812">Transmembrane</keyword>
<dbReference type="GO" id="GO:0005743">
    <property type="term" value="C:mitochondrial inner membrane"/>
    <property type="evidence" value="ECO:0007669"/>
    <property type="project" value="UniProtKB-SubCell"/>
</dbReference>
<comment type="subcellular location">
    <subcellularLocation>
        <location evidence="2">Mitochondrion inner membrane</location>
        <topology evidence="2">Multi-pass membrane protein</topology>
    </subcellularLocation>
</comment>
<feature type="transmembrane region" description="Helical" evidence="9">
    <location>
        <begin position="171"/>
        <end position="190"/>
    </location>
</feature>
<evidence type="ECO:0000313" key="10">
    <source>
        <dbReference type="Proteomes" id="UP000887565"/>
    </source>
</evidence>
<evidence type="ECO:0000256" key="6">
    <source>
        <dbReference type="ARBA" id="ARBA00022989"/>
    </source>
</evidence>
<evidence type="ECO:0000256" key="1">
    <source>
        <dbReference type="ARBA" id="ARBA00002812"/>
    </source>
</evidence>
<evidence type="ECO:0000256" key="4">
    <source>
        <dbReference type="ARBA" id="ARBA00022692"/>
    </source>
</evidence>
<evidence type="ECO:0000256" key="2">
    <source>
        <dbReference type="ARBA" id="ARBA00004448"/>
    </source>
</evidence>
<evidence type="ECO:0000256" key="8">
    <source>
        <dbReference type="ARBA" id="ARBA00023136"/>
    </source>
</evidence>
<reference evidence="11" key="1">
    <citation type="submission" date="2022-11" db="UniProtKB">
        <authorList>
            <consortium name="WormBaseParasite"/>
        </authorList>
    </citation>
    <scope>IDENTIFICATION</scope>
</reference>
<dbReference type="InterPro" id="IPR026120">
    <property type="entry name" value="TMEM11"/>
</dbReference>
<keyword evidence="10" id="KW-1185">Reference proteome</keyword>
<dbReference type="Proteomes" id="UP000887565">
    <property type="component" value="Unplaced"/>
</dbReference>
<evidence type="ECO:0000313" key="11">
    <source>
        <dbReference type="WBParaSite" id="nRc.2.0.1.t42075-RA"/>
    </source>
</evidence>
<keyword evidence="5" id="KW-0999">Mitochondrion inner membrane</keyword>
<dbReference type="GO" id="GO:0007007">
    <property type="term" value="P:inner mitochondrial membrane organization"/>
    <property type="evidence" value="ECO:0007669"/>
    <property type="project" value="TreeGrafter"/>
</dbReference>
<feature type="transmembrane region" description="Helical" evidence="9">
    <location>
        <begin position="73"/>
        <end position="92"/>
    </location>
</feature>
<sequence length="195" mass="22048">MGSPATPLLSSAASSPPLRIRVVQEIFNEDDVGMHEYNLEQLDMALEDKSQIVVIEPKRLGDQTKRWIKMGNFLSQLVTVSGLSSLIITVAYSTPKCKPNWCFLGTLYGVCLTTHVLYRVSWCCDPCVDYQVENDPENLETTFREINGHKSHSSNLLVVLVRKENKRKFSLLLNDIIALSIAGFVGYKIFHIWND</sequence>
<keyword evidence="6 9" id="KW-1133">Transmembrane helix</keyword>
<dbReference type="PANTHER" id="PTHR15099:SF2">
    <property type="entry name" value="TRANSMEMBRANE PROTEIN 11, MITOCHONDRIAL"/>
    <property type="match status" value="1"/>
</dbReference>
<comment type="function">
    <text evidence="1">Plays a role in mitochondrial morphogenesis.</text>
</comment>
<dbReference type="OMA" id="FREINGH"/>
<comment type="similarity">
    <text evidence="3">Belongs to the TMEM11 family.</text>
</comment>
<organism evidence="10 11">
    <name type="scientific">Romanomermis culicivorax</name>
    <name type="common">Nematode worm</name>
    <dbReference type="NCBI Taxonomy" id="13658"/>
    <lineage>
        <taxon>Eukaryota</taxon>
        <taxon>Metazoa</taxon>
        <taxon>Ecdysozoa</taxon>
        <taxon>Nematoda</taxon>
        <taxon>Enoplea</taxon>
        <taxon>Dorylaimia</taxon>
        <taxon>Mermithida</taxon>
        <taxon>Mermithoidea</taxon>
        <taxon>Mermithidae</taxon>
        <taxon>Romanomermis</taxon>
    </lineage>
</organism>
<dbReference type="PANTHER" id="PTHR15099">
    <property type="entry name" value="PROTEIN PM1"/>
    <property type="match status" value="1"/>
</dbReference>
<keyword evidence="7" id="KW-0496">Mitochondrion</keyword>
<evidence type="ECO:0000256" key="3">
    <source>
        <dbReference type="ARBA" id="ARBA00006060"/>
    </source>
</evidence>
<evidence type="ECO:0000256" key="9">
    <source>
        <dbReference type="SAM" id="Phobius"/>
    </source>
</evidence>
<proteinExistence type="inferred from homology"/>
<dbReference type="WBParaSite" id="nRc.2.0.1.t42075-RA">
    <property type="protein sequence ID" value="nRc.2.0.1.t42075-RA"/>
    <property type="gene ID" value="nRc.2.0.1.g42075"/>
</dbReference>
<keyword evidence="8 9" id="KW-0472">Membrane</keyword>
<dbReference type="Pfam" id="PF14972">
    <property type="entry name" value="Mito_morph_reg"/>
    <property type="match status" value="1"/>
</dbReference>
<evidence type="ECO:0000256" key="5">
    <source>
        <dbReference type="ARBA" id="ARBA00022792"/>
    </source>
</evidence>
<accession>A0A915KX31</accession>
<name>A0A915KX31_ROMCU</name>